<evidence type="ECO:0008006" key="5">
    <source>
        <dbReference type="Google" id="ProtNLM"/>
    </source>
</evidence>
<evidence type="ECO:0000256" key="1">
    <source>
        <dbReference type="SAM" id="MobiDB-lite"/>
    </source>
</evidence>
<proteinExistence type="predicted"/>
<keyword evidence="2" id="KW-0732">Signal</keyword>
<keyword evidence="4" id="KW-1185">Reference proteome</keyword>
<comment type="caution">
    <text evidence="3">The sequence shown here is derived from an EMBL/GenBank/DDBJ whole genome shotgun (WGS) entry which is preliminary data.</text>
</comment>
<dbReference type="AlphaFoldDB" id="A0A176VPK5"/>
<protein>
    <recommendedName>
        <fullName evidence="5">Prolamin-like domain-containing protein</fullName>
    </recommendedName>
</protein>
<gene>
    <name evidence="3" type="ORF">AXG93_496s1240</name>
</gene>
<organism evidence="3 4">
    <name type="scientific">Marchantia polymorpha subsp. ruderalis</name>
    <dbReference type="NCBI Taxonomy" id="1480154"/>
    <lineage>
        <taxon>Eukaryota</taxon>
        <taxon>Viridiplantae</taxon>
        <taxon>Streptophyta</taxon>
        <taxon>Embryophyta</taxon>
        <taxon>Marchantiophyta</taxon>
        <taxon>Marchantiopsida</taxon>
        <taxon>Marchantiidae</taxon>
        <taxon>Marchantiales</taxon>
        <taxon>Marchantiaceae</taxon>
        <taxon>Marchantia</taxon>
    </lineage>
</organism>
<evidence type="ECO:0000256" key="2">
    <source>
        <dbReference type="SAM" id="SignalP"/>
    </source>
</evidence>
<evidence type="ECO:0000313" key="3">
    <source>
        <dbReference type="EMBL" id="OAE22828.1"/>
    </source>
</evidence>
<feature type="signal peptide" evidence="2">
    <location>
        <begin position="1"/>
        <end position="28"/>
    </location>
</feature>
<sequence length="165" mass="17060">MPNAPTLSGHSFHLLLLLLGDPTPFGSCALADDAIGEARRGGAGLGGAFEEGAEAFPRLPPPCQQIGLLGRCCANRLVSLSDAHRTRGEKSAAAGGKCSWEFTSRSGDGGGGAAAVGGRQRERESERWMGLGVGGEENSHSRASEGGEGILESFNSRCYGRDLES</sequence>
<feature type="chain" id="PRO_5008051940" description="Prolamin-like domain-containing protein" evidence="2">
    <location>
        <begin position="29"/>
        <end position="165"/>
    </location>
</feature>
<dbReference type="Proteomes" id="UP000077202">
    <property type="component" value="Unassembled WGS sequence"/>
</dbReference>
<feature type="region of interest" description="Disordered" evidence="1">
    <location>
        <begin position="105"/>
        <end position="148"/>
    </location>
</feature>
<evidence type="ECO:0000313" key="4">
    <source>
        <dbReference type="Proteomes" id="UP000077202"/>
    </source>
</evidence>
<name>A0A176VPK5_MARPO</name>
<dbReference type="EMBL" id="LVLJ01003060">
    <property type="protein sequence ID" value="OAE22828.1"/>
    <property type="molecule type" value="Genomic_DNA"/>
</dbReference>
<reference evidence="3" key="1">
    <citation type="submission" date="2016-03" db="EMBL/GenBank/DDBJ databases">
        <title>Mechanisms controlling the formation of the plant cell surface in tip-growing cells are functionally conserved among land plants.</title>
        <authorList>
            <person name="Honkanen S."/>
            <person name="Jones V.A."/>
            <person name="Morieri G."/>
            <person name="Champion C."/>
            <person name="Hetherington A.J."/>
            <person name="Kelly S."/>
            <person name="Saint-Marcoux D."/>
            <person name="Proust H."/>
            <person name="Prescott H."/>
            <person name="Dolan L."/>
        </authorList>
    </citation>
    <scope>NUCLEOTIDE SEQUENCE [LARGE SCALE GENOMIC DNA]</scope>
    <source>
        <tissue evidence="3">Whole gametophyte</tissue>
    </source>
</reference>
<accession>A0A176VPK5</accession>